<feature type="domain" description="Beta-hexosaminidase eukaryotic type N-terminal" evidence="8">
    <location>
        <begin position="20"/>
        <end position="178"/>
    </location>
</feature>
<evidence type="ECO:0000256" key="6">
    <source>
        <dbReference type="PIRNR" id="PIRNR001093"/>
    </source>
</evidence>
<dbReference type="PIRSF" id="PIRSF001093">
    <property type="entry name" value="B-hxosamndse_ab_euk"/>
    <property type="match status" value="1"/>
</dbReference>
<dbReference type="PANTHER" id="PTHR22600:SF58">
    <property type="entry name" value="BETA-HEXOSAMINIDASE"/>
    <property type="match status" value="1"/>
</dbReference>
<evidence type="ECO:0000256" key="5">
    <source>
        <dbReference type="ARBA" id="ARBA00023295"/>
    </source>
</evidence>
<dbReference type="InterPro" id="IPR029018">
    <property type="entry name" value="Hex-like_dom2"/>
</dbReference>
<comment type="similarity">
    <text evidence="2 6">Belongs to the glycosyl hydrolase 20 family.</text>
</comment>
<comment type="caution">
    <text evidence="9">The sequence shown here is derived from an EMBL/GenBank/DDBJ whole genome shotgun (WGS) entry which is preliminary data.</text>
</comment>
<dbReference type="Gene3D" id="3.20.20.80">
    <property type="entry name" value="Glycosidases"/>
    <property type="match status" value="1"/>
</dbReference>
<dbReference type="InterPro" id="IPR015883">
    <property type="entry name" value="Glyco_hydro_20_cat"/>
</dbReference>
<gene>
    <name evidence="9" type="ORF">N7G274_002824</name>
</gene>
<reference evidence="9 10" key="1">
    <citation type="submission" date="2024-09" db="EMBL/GenBank/DDBJ databases">
        <title>Rethinking Asexuality: The Enigmatic Case of Functional Sexual Genes in Lepraria (Stereocaulaceae).</title>
        <authorList>
            <person name="Doellman M."/>
            <person name="Sun Y."/>
            <person name="Barcenas-Pena A."/>
            <person name="Lumbsch H.T."/>
            <person name="Grewe F."/>
        </authorList>
    </citation>
    <scope>NUCLEOTIDE SEQUENCE [LARGE SCALE GENOMIC DNA]</scope>
    <source>
        <strain evidence="9 10">Mercado 3170</strain>
    </source>
</reference>
<dbReference type="SUPFAM" id="SSF55545">
    <property type="entry name" value="beta-N-acetylhexosaminidase-like domain"/>
    <property type="match status" value="1"/>
</dbReference>
<evidence type="ECO:0000313" key="9">
    <source>
        <dbReference type="EMBL" id="KAL2045049.1"/>
    </source>
</evidence>
<evidence type="ECO:0000256" key="4">
    <source>
        <dbReference type="ARBA" id="ARBA00023180"/>
    </source>
</evidence>
<keyword evidence="5 6" id="KW-0326">Glycosidase</keyword>
<dbReference type="EC" id="3.2.1.52" evidence="6"/>
<dbReference type="PRINTS" id="PR00738">
    <property type="entry name" value="GLHYDRLASE20"/>
</dbReference>
<evidence type="ECO:0000259" key="8">
    <source>
        <dbReference type="Pfam" id="PF14845"/>
    </source>
</evidence>
<evidence type="ECO:0000313" key="10">
    <source>
        <dbReference type="Proteomes" id="UP001590950"/>
    </source>
</evidence>
<dbReference type="InterPro" id="IPR017853">
    <property type="entry name" value="GH"/>
</dbReference>
<evidence type="ECO:0000256" key="3">
    <source>
        <dbReference type="ARBA" id="ARBA00022801"/>
    </source>
</evidence>
<name>A0ABR4AK28_9LECA</name>
<dbReference type="EMBL" id="JBEFKJ010000008">
    <property type="protein sequence ID" value="KAL2045049.1"/>
    <property type="molecule type" value="Genomic_DNA"/>
</dbReference>
<dbReference type="Gene3D" id="3.30.379.10">
    <property type="entry name" value="Chitobiase/beta-hexosaminidase domain 2-like"/>
    <property type="match status" value="1"/>
</dbReference>
<proteinExistence type="inferred from homology"/>
<accession>A0ABR4AK28</accession>
<dbReference type="SUPFAM" id="SSF51445">
    <property type="entry name" value="(Trans)glycosidases"/>
    <property type="match status" value="1"/>
</dbReference>
<dbReference type="Pfam" id="PF00728">
    <property type="entry name" value="Glyco_hydro_20"/>
    <property type="match status" value="1"/>
</dbReference>
<protein>
    <recommendedName>
        <fullName evidence="6">Beta-hexosaminidase</fullName>
        <ecNumber evidence="6">3.2.1.52</ecNumber>
    </recommendedName>
</protein>
<evidence type="ECO:0000256" key="2">
    <source>
        <dbReference type="ARBA" id="ARBA00006285"/>
    </source>
</evidence>
<dbReference type="Pfam" id="PF14845">
    <property type="entry name" value="Glycohydro_20b2"/>
    <property type="match status" value="1"/>
</dbReference>
<comment type="catalytic activity">
    <reaction evidence="1 6">
        <text>Hydrolysis of terminal non-reducing N-acetyl-D-hexosamine residues in N-acetyl-beta-D-hexosaminides.</text>
        <dbReference type="EC" id="3.2.1.52"/>
    </reaction>
</comment>
<keyword evidence="10" id="KW-1185">Reference proteome</keyword>
<keyword evidence="4" id="KW-0325">Glycoprotein</keyword>
<dbReference type="InterPro" id="IPR029019">
    <property type="entry name" value="HEX_eukaryotic_N"/>
</dbReference>
<sequence length="587" mass="67007">MLLYSYLEALSCIIGIGFAIWPQPMIFEHGSKVLWLSPNFETHYEFEEPLAGFLETTLPRPKRRRYEHTSPTVDQQSKEVLDSAVDRMRDDLISDSAVSPSRVFVPWKFHPKNAIPEPDTARHKDYIRNITFLFRRPPALQKQIEESYALDVSEEGNVEISIYHPLGGLHGLTTFRQLFYKHSDPREAVSPYTPFVPIIIRDLPTFEHRGLNLDISRNIITPTEVMRTLEGLAMSKFNRLHLHASDAQSWPLEIPALPQLAMKGSYHEDQIWSVADLHHVQNFGALRGIQVYLEIDMPGHTASVHAAYPDLIQSYNRQPWFNYSAQPCAGQLKLNNTNVTNFIDILLDDVLPRTEPFTSLFHLGGDEVDANAYDMIPSELAIHLQNFVDHIISKVHSHFLTPMVWEEHILDYNLTLPNTTIVQTWRARTSNGRSALAEIVKRGYKALFGTGDAWYLDCGFGGWIDPDLSNPKSTIKDPYSDYCAPLSNWRHVYSYDPLADIPEEQQHLVLGGEVHMWGEQTDGIDLDSKLWPRTAAAGEILWKGKRTVSEDVTRRLAEMREWLVAKGIGAGPVQVTWCLMNRDNCKQ</sequence>
<feature type="domain" description="Glycoside hydrolase family 20 catalytic" evidence="7">
    <location>
        <begin position="206"/>
        <end position="544"/>
    </location>
</feature>
<evidence type="ECO:0000259" key="7">
    <source>
        <dbReference type="Pfam" id="PF00728"/>
    </source>
</evidence>
<evidence type="ECO:0000256" key="1">
    <source>
        <dbReference type="ARBA" id="ARBA00001231"/>
    </source>
</evidence>
<dbReference type="Proteomes" id="UP001590950">
    <property type="component" value="Unassembled WGS sequence"/>
</dbReference>
<keyword evidence="3 6" id="KW-0378">Hydrolase</keyword>
<organism evidence="9 10">
    <name type="scientific">Stereocaulon virgatum</name>
    <dbReference type="NCBI Taxonomy" id="373712"/>
    <lineage>
        <taxon>Eukaryota</taxon>
        <taxon>Fungi</taxon>
        <taxon>Dikarya</taxon>
        <taxon>Ascomycota</taxon>
        <taxon>Pezizomycotina</taxon>
        <taxon>Lecanoromycetes</taxon>
        <taxon>OSLEUM clade</taxon>
        <taxon>Lecanoromycetidae</taxon>
        <taxon>Lecanorales</taxon>
        <taxon>Lecanorineae</taxon>
        <taxon>Stereocaulaceae</taxon>
        <taxon>Stereocaulon</taxon>
    </lineage>
</organism>
<dbReference type="InterPro" id="IPR025705">
    <property type="entry name" value="Beta_hexosaminidase_sua/sub"/>
</dbReference>
<dbReference type="PANTHER" id="PTHR22600">
    <property type="entry name" value="BETA-HEXOSAMINIDASE"/>
    <property type="match status" value="1"/>
</dbReference>